<feature type="non-terminal residue" evidence="1">
    <location>
        <position position="166"/>
    </location>
</feature>
<keyword evidence="2" id="KW-1185">Reference proteome</keyword>
<evidence type="ECO:0000313" key="1">
    <source>
        <dbReference type="EMBL" id="KZL84910.1"/>
    </source>
</evidence>
<proteinExistence type="predicted"/>
<comment type="caution">
    <text evidence="1">The sequence shown here is derived from an EMBL/GenBank/DDBJ whole genome shotgun (WGS) entry which is preliminary data.</text>
</comment>
<organism evidence="1 2">
    <name type="scientific">Colletotrichum incanum</name>
    <name type="common">Soybean anthracnose fungus</name>
    <dbReference type="NCBI Taxonomy" id="1573173"/>
    <lineage>
        <taxon>Eukaryota</taxon>
        <taxon>Fungi</taxon>
        <taxon>Dikarya</taxon>
        <taxon>Ascomycota</taxon>
        <taxon>Pezizomycotina</taxon>
        <taxon>Sordariomycetes</taxon>
        <taxon>Hypocreomycetidae</taxon>
        <taxon>Glomerellales</taxon>
        <taxon>Glomerellaceae</taxon>
        <taxon>Colletotrichum</taxon>
        <taxon>Colletotrichum spaethianum species complex</taxon>
    </lineage>
</organism>
<name>A0A167EB27_COLIC</name>
<dbReference type="AlphaFoldDB" id="A0A167EB27"/>
<dbReference type="Proteomes" id="UP000076584">
    <property type="component" value="Unassembled WGS sequence"/>
</dbReference>
<reference evidence="1 2" key="1">
    <citation type="submission" date="2015-06" db="EMBL/GenBank/DDBJ databases">
        <title>Survival trade-offs in plant roots during colonization by closely related pathogenic and mutualistic fungi.</title>
        <authorList>
            <person name="Hacquard S."/>
            <person name="Kracher B."/>
            <person name="Hiruma K."/>
            <person name="Weinman A."/>
            <person name="Muench P."/>
            <person name="Garrido Oter R."/>
            <person name="Ver Loren van Themaat E."/>
            <person name="Dallerey J.-F."/>
            <person name="Damm U."/>
            <person name="Henrissat B."/>
            <person name="Lespinet O."/>
            <person name="Thon M."/>
            <person name="Kemen E."/>
            <person name="McHardy A.C."/>
            <person name="Schulze-Lefert P."/>
            <person name="O'Connell R.J."/>
        </authorList>
    </citation>
    <scope>NUCLEOTIDE SEQUENCE [LARGE SCALE GENOMIC DNA]</scope>
    <source>
        <strain evidence="1 2">MAFF 238704</strain>
    </source>
</reference>
<dbReference type="EMBL" id="LFIW01000765">
    <property type="protein sequence ID" value="KZL84910.1"/>
    <property type="molecule type" value="Genomic_DNA"/>
</dbReference>
<dbReference type="OrthoDB" id="4848584at2759"/>
<sequence>MKSSIFMTVASGIVLGAVAVNDDIIRVGDINTAEPMLELTTILDGPGAVIPTSAGGNGVTVIKSTACRPITTETCEVLEFTSSIPVSETTVVFTTTPGVSSEVMTTSVTELVTSKTSKVATSSDILVTLSIESTGTVQTPSATAAAAKKESEANGVWAGVALLMLL</sequence>
<protein>
    <submittedName>
        <fullName evidence="1">Uncharacterized protein</fullName>
    </submittedName>
</protein>
<evidence type="ECO:0000313" key="2">
    <source>
        <dbReference type="Proteomes" id="UP000076584"/>
    </source>
</evidence>
<accession>A0A167EB27</accession>
<gene>
    <name evidence="1" type="ORF">CI238_09608</name>
</gene>